<dbReference type="EMBL" id="JAMQBK010000012">
    <property type="protein sequence ID" value="MCM2369649.1"/>
    <property type="molecule type" value="Genomic_DNA"/>
</dbReference>
<keyword evidence="2" id="KW-1185">Reference proteome</keyword>
<name>A0ABT0TYI4_9BACT</name>
<reference evidence="1 2" key="1">
    <citation type="journal article" date="2022" name="Syst. Appl. Microbiol.">
        <title>Rhodopirellula aestuarii sp. nov., a novel member of the genus Rhodopirellula isolated from brackish sediments collected in the Tagus River estuary, Portugal.</title>
        <authorList>
            <person name="Vitorino I.R."/>
            <person name="Klimek D."/>
            <person name="Calusinska M."/>
            <person name="Lobo-da-Cunha A."/>
            <person name="Vasconcelos V."/>
            <person name="Lage O.M."/>
        </authorList>
    </citation>
    <scope>NUCLEOTIDE SEQUENCE [LARGE SCALE GENOMIC DNA]</scope>
    <source>
        <strain evidence="1 2">ICT_H3.1</strain>
    </source>
</reference>
<organism evidence="1 2">
    <name type="scientific">Aporhodopirellula aestuarii</name>
    <dbReference type="NCBI Taxonomy" id="2950107"/>
    <lineage>
        <taxon>Bacteria</taxon>
        <taxon>Pseudomonadati</taxon>
        <taxon>Planctomycetota</taxon>
        <taxon>Planctomycetia</taxon>
        <taxon>Pirellulales</taxon>
        <taxon>Pirellulaceae</taxon>
        <taxon>Aporhodopirellula</taxon>
    </lineage>
</organism>
<dbReference type="RefSeq" id="WP_250927320.1">
    <property type="nucleotide sequence ID" value="NZ_JAMQBK010000012.1"/>
</dbReference>
<dbReference type="Proteomes" id="UP001202961">
    <property type="component" value="Unassembled WGS sequence"/>
</dbReference>
<sequence>MAEERNVYEDSVTRKRISEIDEILASGVTSVTVDGTTTRVDHDSLRKERRNLYARLPGGKGRNPLFVSVNVTGQ</sequence>
<comment type="caution">
    <text evidence="1">The sequence shown here is derived from an EMBL/GenBank/DDBJ whole genome shotgun (WGS) entry which is preliminary data.</text>
</comment>
<evidence type="ECO:0000313" key="2">
    <source>
        <dbReference type="Proteomes" id="UP001202961"/>
    </source>
</evidence>
<proteinExistence type="predicted"/>
<evidence type="ECO:0000313" key="1">
    <source>
        <dbReference type="EMBL" id="MCM2369649.1"/>
    </source>
</evidence>
<gene>
    <name evidence="1" type="ORF">NB063_03325</name>
</gene>
<accession>A0ABT0TYI4</accession>
<protein>
    <submittedName>
        <fullName evidence="1">Uncharacterized protein</fullName>
    </submittedName>
</protein>